<name>A0A0A9GYH3_ARUDO</name>
<dbReference type="AlphaFoldDB" id="A0A0A9GYH3"/>
<proteinExistence type="predicted"/>
<sequence>MLHNSCSSIAPVDGKLIEVFTGLLVLLAPEHW</sequence>
<evidence type="ECO:0000313" key="1">
    <source>
        <dbReference type="EMBL" id="JAE25638.1"/>
    </source>
</evidence>
<reference evidence="1" key="1">
    <citation type="submission" date="2014-09" db="EMBL/GenBank/DDBJ databases">
        <authorList>
            <person name="Magalhaes I.L.F."/>
            <person name="Oliveira U."/>
            <person name="Santos F.R."/>
            <person name="Vidigal T.H.D.A."/>
            <person name="Brescovit A.D."/>
            <person name="Santos A.J."/>
        </authorList>
    </citation>
    <scope>NUCLEOTIDE SEQUENCE</scope>
    <source>
        <tissue evidence="1">Shoot tissue taken approximately 20 cm above the soil surface</tissue>
    </source>
</reference>
<organism evidence="1">
    <name type="scientific">Arundo donax</name>
    <name type="common">Giant reed</name>
    <name type="synonym">Donax arundinaceus</name>
    <dbReference type="NCBI Taxonomy" id="35708"/>
    <lineage>
        <taxon>Eukaryota</taxon>
        <taxon>Viridiplantae</taxon>
        <taxon>Streptophyta</taxon>
        <taxon>Embryophyta</taxon>
        <taxon>Tracheophyta</taxon>
        <taxon>Spermatophyta</taxon>
        <taxon>Magnoliopsida</taxon>
        <taxon>Liliopsida</taxon>
        <taxon>Poales</taxon>
        <taxon>Poaceae</taxon>
        <taxon>PACMAD clade</taxon>
        <taxon>Arundinoideae</taxon>
        <taxon>Arundineae</taxon>
        <taxon>Arundo</taxon>
    </lineage>
</organism>
<reference evidence="1" key="2">
    <citation type="journal article" date="2015" name="Data Brief">
        <title>Shoot transcriptome of the giant reed, Arundo donax.</title>
        <authorList>
            <person name="Barrero R.A."/>
            <person name="Guerrero F.D."/>
            <person name="Moolhuijzen P."/>
            <person name="Goolsby J.A."/>
            <person name="Tidwell J."/>
            <person name="Bellgard S.E."/>
            <person name="Bellgard M.I."/>
        </authorList>
    </citation>
    <scope>NUCLEOTIDE SEQUENCE</scope>
    <source>
        <tissue evidence="1">Shoot tissue taken approximately 20 cm above the soil surface</tissue>
    </source>
</reference>
<accession>A0A0A9GYH3</accession>
<dbReference type="EMBL" id="GBRH01172258">
    <property type="protein sequence ID" value="JAE25638.1"/>
    <property type="molecule type" value="Transcribed_RNA"/>
</dbReference>
<protein>
    <submittedName>
        <fullName evidence="1">Uncharacterized protein</fullName>
    </submittedName>
</protein>